<dbReference type="KEGG" id="pdio:PDMSB3_0462.1"/>
<name>A0A5Q4YVF0_9BURK</name>
<gene>
    <name evidence="1" type="ORF">PDMSB3_0462</name>
</gene>
<evidence type="ECO:0000313" key="1">
    <source>
        <dbReference type="EMBL" id="VVD31765.1"/>
    </source>
</evidence>
<proteinExistence type="predicted"/>
<protein>
    <submittedName>
        <fullName evidence="1">Uncharacterized protein</fullName>
    </submittedName>
</protein>
<reference evidence="1 2" key="1">
    <citation type="submission" date="2019-08" db="EMBL/GenBank/DDBJ databases">
        <authorList>
            <person name="Herpell B J."/>
        </authorList>
    </citation>
    <scope>NUCLEOTIDE SEQUENCE [LARGE SCALE GENOMIC DNA]</scope>
    <source>
        <strain evidence="2">Msb3</strain>
    </source>
</reference>
<keyword evidence="2" id="KW-1185">Reference proteome</keyword>
<dbReference type="EMBL" id="LR699554">
    <property type="protein sequence ID" value="VVD31765.1"/>
    <property type="molecule type" value="Genomic_DNA"/>
</dbReference>
<organism evidence="1 2">
    <name type="scientific">Paraburkholderia dioscoreae</name>
    <dbReference type="NCBI Taxonomy" id="2604047"/>
    <lineage>
        <taxon>Bacteria</taxon>
        <taxon>Pseudomonadati</taxon>
        <taxon>Pseudomonadota</taxon>
        <taxon>Betaproteobacteria</taxon>
        <taxon>Burkholderiales</taxon>
        <taxon>Burkholderiaceae</taxon>
        <taxon>Paraburkholderia</taxon>
    </lineage>
</organism>
<dbReference type="AlphaFoldDB" id="A0A5Q4YVF0"/>
<sequence length="80" mass="9311">MSVRLEGRKVRTEKLIDYFRGNADEFAMLKGVLCVSYVMEGQDTTRWKYFFDTLRIAETPATLTLEAVRTGIGWERKEKS</sequence>
<dbReference type="RefSeq" id="WP_165187743.1">
    <property type="nucleotide sequence ID" value="NZ_LR699554.1"/>
</dbReference>
<accession>A0A5Q4YVF0</accession>
<evidence type="ECO:0000313" key="2">
    <source>
        <dbReference type="Proteomes" id="UP000325811"/>
    </source>
</evidence>
<dbReference type="Proteomes" id="UP000325811">
    <property type="component" value="Chromosome II"/>
</dbReference>